<keyword evidence="3" id="KW-1185">Reference proteome</keyword>
<dbReference type="Pfam" id="PF13401">
    <property type="entry name" value="AAA_22"/>
    <property type="match status" value="1"/>
</dbReference>
<evidence type="ECO:0000313" key="3">
    <source>
        <dbReference type="Proteomes" id="UP000219435"/>
    </source>
</evidence>
<proteinExistence type="predicted"/>
<organism evidence="2 3">
    <name type="scientific">Blastococcus aggregatus</name>
    <dbReference type="NCBI Taxonomy" id="38502"/>
    <lineage>
        <taxon>Bacteria</taxon>
        <taxon>Bacillati</taxon>
        <taxon>Actinomycetota</taxon>
        <taxon>Actinomycetes</taxon>
        <taxon>Geodermatophilales</taxon>
        <taxon>Geodermatophilaceae</taxon>
        <taxon>Blastococcus</taxon>
    </lineage>
</organism>
<dbReference type="EMBL" id="OBQI01000004">
    <property type="protein sequence ID" value="SOC50406.1"/>
    <property type="molecule type" value="Genomic_DNA"/>
</dbReference>
<dbReference type="Proteomes" id="UP000219435">
    <property type="component" value="Unassembled WGS sequence"/>
</dbReference>
<dbReference type="GO" id="GO:0016887">
    <property type="term" value="F:ATP hydrolysis activity"/>
    <property type="evidence" value="ECO:0007669"/>
    <property type="project" value="InterPro"/>
</dbReference>
<sequence>MNALVLPPHLELDHPLVHTPSFRHAASAMAGLLARNKIGLIDGPPGTGKSTFAQWAAEQSDRPSAIAVMPEDPRPLDLLRISITAVTGHNPTGSNKTEMEAELAEALGEWQGLLVLDEVQNVRIKGLTEARYIHDITRPRFPLLLVGYGAMATVRENTPLDSRIRLRRTFRTLSGQDLFDTVRTIDDRLATVPDDVIRYADDKFARGNLRQWVDLIETLQDWNVTAPTRTDFDDAIVSIDEEAAA</sequence>
<accession>A0A285VBG3</accession>
<reference evidence="3" key="1">
    <citation type="submission" date="2017-08" db="EMBL/GenBank/DDBJ databases">
        <authorList>
            <person name="Varghese N."/>
            <person name="Submissions S."/>
        </authorList>
    </citation>
    <scope>NUCLEOTIDE SEQUENCE [LARGE SCALE GENOMIC DNA]</scope>
    <source>
        <strain evidence="3">DSM 4725</strain>
    </source>
</reference>
<dbReference type="InterPro" id="IPR049945">
    <property type="entry name" value="AAA_22"/>
</dbReference>
<dbReference type="SMART" id="SM00382">
    <property type="entry name" value="AAA"/>
    <property type="match status" value="1"/>
</dbReference>
<dbReference type="InterPro" id="IPR027417">
    <property type="entry name" value="P-loop_NTPase"/>
</dbReference>
<dbReference type="InterPro" id="IPR003593">
    <property type="entry name" value="AAA+_ATPase"/>
</dbReference>
<dbReference type="Gene3D" id="3.40.50.300">
    <property type="entry name" value="P-loop containing nucleotide triphosphate hydrolases"/>
    <property type="match status" value="1"/>
</dbReference>
<protein>
    <submittedName>
        <fullName evidence="2">AAA domain-containing protein</fullName>
    </submittedName>
</protein>
<feature type="domain" description="AAA+ ATPase" evidence="1">
    <location>
        <begin position="35"/>
        <end position="170"/>
    </location>
</feature>
<name>A0A285VBG3_9ACTN</name>
<gene>
    <name evidence="2" type="ORF">SAMN05660748_3154</name>
</gene>
<dbReference type="AlphaFoldDB" id="A0A285VBG3"/>
<evidence type="ECO:0000313" key="2">
    <source>
        <dbReference type="EMBL" id="SOC50406.1"/>
    </source>
</evidence>
<evidence type="ECO:0000259" key="1">
    <source>
        <dbReference type="SMART" id="SM00382"/>
    </source>
</evidence>
<dbReference type="SUPFAM" id="SSF52540">
    <property type="entry name" value="P-loop containing nucleoside triphosphate hydrolases"/>
    <property type="match status" value="1"/>
</dbReference>